<protein>
    <recommendedName>
        <fullName evidence="4">Reverse transcriptase domain-containing protein</fullName>
    </recommendedName>
</protein>
<feature type="region of interest" description="Disordered" evidence="1">
    <location>
        <begin position="519"/>
        <end position="568"/>
    </location>
</feature>
<feature type="region of interest" description="Disordered" evidence="1">
    <location>
        <begin position="238"/>
        <end position="258"/>
    </location>
</feature>
<keyword evidence="3" id="KW-1185">Reference proteome</keyword>
<organism evidence="2 3">
    <name type="scientific">Tanacetum coccineum</name>
    <dbReference type="NCBI Taxonomy" id="301880"/>
    <lineage>
        <taxon>Eukaryota</taxon>
        <taxon>Viridiplantae</taxon>
        <taxon>Streptophyta</taxon>
        <taxon>Embryophyta</taxon>
        <taxon>Tracheophyta</taxon>
        <taxon>Spermatophyta</taxon>
        <taxon>Magnoliopsida</taxon>
        <taxon>eudicotyledons</taxon>
        <taxon>Gunneridae</taxon>
        <taxon>Pentapetalae</taxon>
        <taxon>asterids</taxon>
        <taxon>campanulids</taxon>
        <taxon>Asterales</taxon>
        <taxon>Asteraceae</taxon>
        <taxon>Asteroideae</taxon>
        <taxon>Anthemideae</taxon>
        <taxon>Anthemidinae</taxon>
        <taxon>Tanacetum</taxon>
    </lineage>
</organism>
<feature type="region of interest" description="Disordered" evidence="1">
    <location>
        <begin position="17"/>
        <end position="105"/>
    </location>
</feature>
<accession>A0ABQ5EB56</accession>
<reference evidence="2" key="2">
    <citation type="submission" date="2022-01" db="EMBL/GenBank/DDBJ databases">
        <authorList>
            <person name="Yamashiro T."/>
            <person name="Shiraishi A."/>
            <person name="Satake H."/>
            <person name="Nakayama K."/>
        </authorList>
    </citation>
    <scope>NUCLEOTIDE SEQUENCE</scope>
</reference>
<proteinExistence type="predicted"/>
<feature type="compositionally biased region" description="Polar residues" evidence="1">
    <location>
        <begin position="17"/>
        <end position="47"/>
    </location>
</feature>
<dbReference type="EMBL" id="BQNB010016123">
    <property type="protein sequence ID" value="GJT48088.1"/>
    <property type="molecule type" value="Genomic_DNA"/>
</dbReference>
<comment type="caution">
    <text evidence="2">The sequence shown here is derived from an EMBL/GenBank/DDBJ whole genome shotgun (WGS) entry which is preliminary data.</text>
</comment>
<evidence type="ECO:0000313" key="2">
    <source>
        <dbReference type="EMBL" id="GJT48088.1"/>
    </source>
</evidence>
<evidence type="ECO:0000313" key="3">
    <source>
        <dbReference type="Proteomes" id="UP001151760"/>
    </source>
</evidence>
<feature type="compositionally biased region" description="Polar residues" evidence="1">
    <location>
        <begin position="73"/>
        <end position="88"/>
    </location>
</feature>
<reference evidence="2" key="1">
    <citation type="journal article" date="2022" name="Int. J. Mol. Sci.">
        <title>Draft Genome of Tanacetum Coccineum: Genomic Comparison of Closely Related Tanacetum-Family Plants.</title>
        <authorList>
            <person name="Yamashiro T."/>
            <person name="Shiraishi A."/>
            <person name="Nakayama K."/>
            <person name="Satake H."/>
        </authorList>
    </citation>
    <scope>NUCLEOTIDE SEQUENCE</scope>
</reference>
<evidence type="ECO:0000256" key="1">
    <source>
        <dbReference type="SAM" id="MobiDB-lite"/>
    </source>
</evidence>
<name>A0ABQ5EB56_9ASTR</name>
<gene>
    <name evidence="2" type="ORF">Tco_0974245</name>
</gene>
<evidence type="ECO:0008006" key="4">
    <source>
        <dbReference type="Google" id="ProtNLM"/>
    </source>
</evidence>
<dbReference type="Proteomes" id="UP001151760">
    <property type="component" value="Unassembled WGS sequence"/>
</dbReference>
<sequence length="568" mass="63710">MANVTSLLTSLCDNFKNSASTSNSGTLPSQTVTNPRQQINAITTRSGKTLEEPSIPLVPSPDVSKPQKEPEQNPETSTEKVQNPNLENTAHVPSPGEEDQFSWKSQNQKQRKKLILILFLISYPTKLHILSRELEDPEKIVSFHVLYKSSIELVLTDSGASINLLPHSIYKKLGLEALTPTRMTLDLPTVPFRTRDLARNVVYVKEELSLIADKSEKNKDKNCVHAISIIDFSKEDPFSGSPTIPSDDSFPSSSPVKTSDNFEKFTDELAPLNSLPPGNDDSTLKKEFHEVNFQVYSNPLFKIDDNFKSSNVNPLFEEKDKDVEIKSSSSSTLTSPEASELEDYLEKDSIPPGIDLALPTTLEVLSSNPTFPTLTGEKVCSWKTPMFFSLVRFVWKMMNRIAIRKKIMCILATFLHKKPKTLSRPQEIEEIKEQVEEVSSDVQINTIVMPIRITFDNPIDFNDHFSKPKDLKKDLTISFDSTTTSILPHPLLDSDSPFTAELSASVILNSLGNEDKVFKPGTDMSKITENSQETRQKRTRERMSDQEAKDLKAEAREIMPQPSSVNCS</sequence>
<feature type="compositionally biased region" description="Basic and acidic residues" evidence="1">
    <location>
        <begin position="532"/>
        <end position="557"/>
    </location>
</feature>
<feature type="compositionally biased region" description="Low complexity" evidence="1">
    <location>
        <begin position="241"/>
        <end position="255"/>
    </location>
</feature>